<reference evidence="3 4" key="1">
    <citation type="journal article" date="2019" name="Appl. Microbiol. Biotechnol.">
        <title>Differential efficiency of wild type rhizogenic strains for rol gene transformation of plants.</title>
        <authorList>
            <person name="Desmet S."/>
            <person name="De Keyser E."/>
            <person name="Van Vaerenbergh J."/>
            <person name="Baeyen S."/>
            <person name="Van Huylenbroeck J."/>
            <person name="Geelen D."/>
            <person name="Dhooghe E."/>
        </authorList>
    </citation>
    <scope>NUCLEOTIDE SEQUENCE [LARGE SCALE GENOMIC DNA]</scope>
    <source>
        <strain evidence="3 4">B 4.1</strain>
    </source>
</reference>
<keyword evidence="1" id="KW-0328">Glycosyltransferase</keyword>
<name>A0AA94VBB9_RHIRH</name>
<dbReference type="Gene3D" id="3.40.50.2000">
    <property type="entry name" value="Glycogen Phosphorylase B"/>
    <property type="match status" value="2"/>
</dbReference>
<evidence type="ECO:0000313" key="4">
    <source>
        <dbReference type="Proteomes" id="UP000320858"/>
    </source>
</evidence>
<organism evidence="3 4">
    <name type="scientific">Rhizobium rhizogenes</name>
    <name type="common">Agrobacterium rhizogenes</name>
    <dbReference type="NCBI Taxonomy" id="359"/>
    <lineage>
        <taxon>Bacteria</taxon>
        <taxon>Pseudomonadati</taxon>
        <taxon>Pseudomonadota</taxon>
        <taxon>Alphaproteobacteria</taxon>
        <taxon>Hyphomicrobiales</taxon>
        <taxon>Rhizobiaceae</taxon>
        <taxon>Rhizobium/Agrobacterium group</taxon>
        <taxon>Rhizobium</taxon>
    </lineage>
</organism>
<dbReference type="PANTHER" id="PTHR30160">
    <property type="entry name" value="TETRAACYLDISACCHARIDE 4'-KINASE-RELATED"/>
    <property type="match status" value="1"/>
</dbReference>
<dbReference type="InterPro" id="IPR051199">
    <property type="entry name" value="LPS_LOS_Heptosyltrfase"/>
</dbReference>
<protein>
    <submittedName>
        <fullName evidence="3">Glycosyltransferase family 9 protein</fullName>
    </submittedName>
</protein>
<dbReference type="GO" id="GO:0008713">
    <property type="term" value="F:ADP-heptose-lipopolysaccharide heptosyltransferase activity"/>
    <property type="evidence" value="ECO:0007669"/>
    <property type="project" value="TreeGrafter"/>
</dbReference>
<dbReference type="CDD" id="cd03789">
    <property type="entry name" value="GT9_LPS_heptosyltransferase"/>
    <property type="match status" value="1"/>
</dbReference>
<dbReference type="GO" id="GO:0005829">
    <property type="term" value="C:cytosol"/>
    <property type="evidence" value="ECO:0007669"/>
    <property type="project" value="TreeGrafter"/>
</dbReference>
<dbReference type="Pfam" id="PF01075">
    <property type="entry name" value="Glyco_transf_9"/>
    <property type="match status" value="1"/>
</dbReference>
<dbReference type="AlphaFoldDB" id="A0AA94VBB9"/>
<dbReference type="SUPFAM" id="SSF53756">
    <property type="entry name" value="UDP-Glycosyltransferase/glycogen phosphorylase"/>
    <property type="match status" value="1"/>
</dbReference>
<evidence type="ECO:0000256" key="1">
    <source>
        <dbReference type="ARBA" id="ARBA00022676"/>
    </source>
</evidence>
<gene>
    <name evidence="3" type="ORF">EXN24_18485</name>
</gene>
<proteinExistence type="predicted"/>
<keyword evidence="2" id="KW-0808">Transferase</keyword>
<dbReference type="GO" id="GO:0009244">
    <property type="term" value="P:lipopolysaccharide core region biosynthetic process"/>
    <property type="evidence" value="ECO:0007669"/>
    <property type="project" value="TreeGrafter"/>
</dbReference>
<comment type="caution">
    <text evidence="3">The sequence shown here is derived from an EMBL/GenBank/DDBJ whole genome shotgun (WGS) entry which is preliminary data.</text>
</comment>
<sequence length="711" mass="77963">MESTRLLNLNGTEFSNYQDAYAKWRETQTSAGTHYLPIFQAVEASKSGLCTVHVDGVDGVEFSAINPQMWSLVSGGGSSSEKAETSPATLQFDVFFKRSSTLDSLENIHKCVSDVERSLLPNGLLIFELKLDRQTAGSDIDEALHRWRYVLDTFNLRILAKILMPYSGGNDGHAKPGGRISGSTYLTIIVCRDLDVENSFVREVRRAIDDIRAVTQSENLQFSIGSPQATDAAKMADHDLSDIWQMHYTLQAQASTAEAMIASLSETAVSAKDASRRLLKTERRVLALRKQTSLFLPITYPWSLFAGLVLSLIKKAKAKRKKKHISQAPDLEPLRSPSAPENGVVVENRTTYGLTPFGQKPKILILKLDHIGDFFLSLPAVDVLKRAWPDAEITLVCSPTNRDLARASGYFDSVIEYKFSAELSQDVQKAQLENYANIKRLVPDRYDLAIDLRHDPDTRPLLMFIQAAVKAGFQGFEKHFMPLSISLPPMEVPRGLYQNAHNIHRLMLLSSHVVNTLKGFDSSDATSALIASGSFNNPFVGSRYVVIAPGGGTLAKKWAPSNFAELARRLVSEDDFKIVVVGGNAESEYRDAIFNAIPEGMGLDLIANLPLVDLASVISNAQIFVGTDTGATHLAALIGVPTVVVFSGVADHNIWQPMGRSVAIVRKPLACSPCHIARIEDCVAAHKCMTGISVDVVIDTIRNTLSAHDAE</sequence>
<dbReference type="Proteomes" id="UP000320858">
    <property type="component" value="Unassembled WGS sequence"/>
</dbReference>
<dbReference type="EMBL" id="SGOB01000004">
    <property type="protein sequence ID" value="TRA87355.1"/>
    <property type="molecule type" value="Genomic_DNA"/>
</dbReference>
<evidence type="ECO:0000313" key="3">
    <source>
        <dbReference type="EMBL" id="TRA87355.1"/>
    </source>
</evidence>
<evidence type="ECO:0000256" key="2">
    <source>
        <dbReference type="ARBA" id="ARBA00022679"/>
    </source>
</evidence>
<accession>A0AA94VBB9</accession>
<dbReference type="InterPro" id="IPR002201">
    <property type="entry name" value="Glyco_trans_9"/>
</dbReference>